<evidence type="ECO:0000256" key="11">
    <source>
        <dbReference type="ARBA" id="ARBA00046340"/>
    </source>
</evidence>
<evidence type="ECO:0000256" key="4">
    <source>
        <dbReference type="ARBA" id="ARBA00022723"/>
    </source>
</evidence>
<dbReference type="Pfam" id="PF22810">
    <property type="entry name" value="LPMO_AA14"/>
    <property type="match status" value="1"/>
</dbReference>
<comment type="subcellular location">
    <subcellularLocation>
        <location evidence="2">Secreted</location>
    </subcellularLocation>
</comment>
<evidence type="ECO:0000256" key="3">
    <source>
        <dbReference type="ARBA" id="ARBA00022525"/>
    </source>
</evidence>
<keyword evidence="3" id="KW-0964">Secreted</keyword>
<proteinExistence type="inferred from homology"/>
<reference evidence="14 15" key="1">
    <citation type="submission" date="2022-09" db="EMBL/GenBank/DDBJ databases">
        <authorList>
            <person name="Palmer J.M."/>
        </authorList>
    </citation>
    <scope>NUCLEOTIDE SEQUENCE [LARGE SCALE GENOMIC DNA]</scope>
    <source>
        <strain evidence="14 15">DSM 7382</strain>
    </source>
</reference>
<feature type="region of interest" description="Disordered" evidence="12">
    <location>
        <begin position="284"/>
        <end position="303"/>
    </location>
</feature>
<gene>
    <name evidence="14" type="ORF">QCA50_006088</name>
</gene>
<evidence type="ECO:0000256" key="7">
    <source>
        <dbReference type="ARBA" id="ARBA00023008"/>
    </source>
</evidence>
<keyword evidence="6" id="KW-0560">Oxidoreductase</keyword>
<evidence type="ECO:0000313" key="15">
    <source>
        <dbReference type="Proteomes" id="UP001385951"/>
    </source>
</evidence>
<feature type="compositionally biased region" description="Low complexity" evidence="12">
    <location>
        <begin position="460"/>
        <end position="471"/>
    </location>
</feature>
<evidence type="ECO:0000313" key="14">
    <source>
        <dbReference type="EMBL" id="KAK7690985.1"/>
    </source>
</evidence>
<keyword evidence="9" id="KW-1015">Disulfide bond</keyword>
<dbReference type="GO" id="GO:0004497">
    <property type="term" value="F:monooxygenase activity"/>
    <property type="evidence" value="ECO:0007669"/>
    <property type="project" value="UniProtKB-KW"/>
</dbReference>
<sequence>MFRHFLLTCVLAILYVRPSSGHASIFHPSMWGFNVTDHTYPYDNRAVAPLTDYTFQQWWFHGHLDHPPNPGDVFELPAGKPATTEIGCNKGATSYFASSEGGDIRSGDDPCPGSPPAEYHTNGPDDLKGCSLAIAYKNDVNQVQPEDFTVFSVNQTCVFHRFTDFQVPQRMPPCPDGGCICAWFWIHSQDSGGEQNYMTGFRCNITGSTSNVALAKPQVPRRCGADPENGKPDPAPGNCTYGAKQPFYWFQKERNNMFEGTYSPPFYLDLYNFKDGAQDDIFVDSYPGGIPPPSPNSTVVPTPFLGDISPLPATSVPSATSGLSSSSSFATPSSSVSVSSSAISSQSSGISSTTPTNSGPPTVTVISVVTVTSTAAASTTSSTVPSKVQTTLFSTQIVTVTASVAANDIAPSVLVASVPSGAVTTEAASTIFLNKPTATSISGLDAKKLAVERVESPLAPSVSASSNASSPTFGNSTRLQCKRTNPSLHKRSTALTSFSIPGFRHRRLTKRSRLWSIF</sequence>
<comment type="similarity">
    <text evidence="11">Belongs to the polysaccharide monooxygenase AA14 family.</text>
</comment>
<evidence type="ECO:0000256" key="10">
    <source>
        <dbReference type="ARBA" id="ARBA00023180"/>
    </source>
</evidence>
<keyword evidence="10" id="KW-0325">Glycoprotein</keyword>
<dbReference type="AlphaFoldDB" id="A0AAW0GP34"/>
<evidence type="ECO:0000256" key="13">
    <source>
        <dbReference type="SAM" id="SignalP"/>
    </source>
</evidence>
<evidence type="ECO:0000256" key="8">
    <source>
        <dbReference type="ARBA" id="ARBA00023033"/>
    </source>
</evidence>
<evidence type="ECO:0000256" key="6">
    <source>
        <dbReference type="ARBA" id="ARBA00023002"/>
    </source>
</evidence>
<evidence type="ECO:0000256" key="9">
    <source>
        <dbReference type="ARBA" id="ARBA00023157"/>
    </source>
</evidence>
<dbReference type="GO" id="GO:0046872">
    <property type="term" value="F:metal ion binding"/>
    <property type="evidence" value="ECO:0007669"/>
    <property type="project" value="UniProtKB-KW"/>
</dbReference>
<name>A0AAW0GP34_9APHY</name>
<accession>A0AAW0GP34</accession>
<dbReference type="InterPro" id="IPR054497">
    <property type="entry name" value="LPMO_AA14"/>
</dbReference>
<keyword evidence="15" id="KW-1185">Reference proteome</keyword>
<comment type="caution">
    <text evidence="14">The sequence shown here is derived from an EMBL/GenBank/DDBJ whole genome shotgun (WGS) entry which is preliminary data.</text>
</comment>
<keyword evidence="7" id="KW-0186">Copper</keyword>
<evidence type="ECO:0000256" key="2">
    <source>
        <dbReference type="ARBA" id="ARBA00004613"/>
    </source>
</evidence>
<keyword evidence="5 13" id="KW-0732">Signal</keyword>
<feature type="chain" id="PRO_5043373438" evidence="13">
    <location>
        <begin position="22"/>
        <end position="518"/>
    </location>
</feature>
<keyword evidence="4" id="KW-0479">Metal-binding</keyword>
<evidence type="ECO:0000256" key="1">
    <source>
        <dbReference type="ARBA" id="ARBA00001973"/>
    </source>
</evidence>
<keyword evidence="8" id="KW-0503">Monooxygenase</keyword>
<evidence type="ECO:0000256" key="12">
    <source>
        <dbReference type="SAM" id="MobiDB-lite"/>
    </source>
</evidence>
<evidence type="ECO:0000256" key="5">
    <source>
        <dbReference type="ARBA" id="ARBA00022729"/>
    </source>
</evidence>
<comment type="cofactor">
    <cofactor evidence="1">
        <name>Cu(2+)</name>
        <dbReference type="ChEBI" id="CHEBI:29036"/>
    </cofactor>
</comment>
<dbReference type="GO" id="GO:0005576">
    <property type="term" value="C:extracellular region"/>
    <property type="evidence" value="ECO:0007669"/>
    <property type="project" value="UniProtKB-SubCell"/>
</dbReference>
<protein>
    <submittedName>
        <fullName evidence="14">Uncharacterized protein</fullName>
    </submittedName>
</protein>
<dbReference type="EMBL" id="JASBNA010000006">
    <property type="protein sequence ID" value="KAK7690985.1"/>
    <property type="molecule type" value="Genomic_DNA"/>
</dbReference>
<organism evidence="14 15">
    <name type="scientific">Cerrena zonata</name>
    <dbReference type="NCBI Taxonomy" id="2478898"/>
    <lineage>
        <taxon>Eukaryota</taxon>
        <taxon>Fungi</taxon>
        <taxon>Dikarya</taxon>
        <taxon>Basidiomycota</taxon>
        <taxon>Agaricomycotina</taxon>
        <taxon>Agaricomycetes</taxon>
        <taxon>Polyporales</taxon>
        <taxon>Cerrenaceae</taxon>
        <taxon>Cerrena</taxon>
    </lineage>
</organism>
<dbReference type="Proteomes" id="UP001385951">
    <property type="component" value="Unassembled WGS sequence"/>
</dbReference>
<feature type="region of interest" description="Disordered" evidence="12">
    <location>
        <begin position="103"/>
        <end position="122"/>
    </location>
</feature>
<feature type="region of interest" description="Disordered" evidence="12">
    <location>
        <begin position="460"/>
        <end position="480"/>
    </location>
</feature>
<feature type="signal peptide" evidence="13">
    <location>
        <begin position="1"/>
        <end position="21"/>
    </location>
</feature>